<gene>
    <name evidence="2" type="ORF">HPB48_021139</name>
</gene>
<dbReference type="EMBL" id="JABSTR010000007">
    <property type="protein sequence ID" value="KAH9375518.1"/>
    <property type="molecule type" value="Genomic_DNA"/>
</dbReference>
<dbReference type="AlphaFoldDB" id="A0A9J6GAV4"/>
<comment type="caution">
    <text evidence="2">The sequence shown here is derived from an EMBL/GenBank/DDBJ whole genome shotgun (WGS) entry which is preliminary data.</text>
</comment>
<evidence type="ECO:0000313" key="3">
    <source>
        <dbReference type="Proteomes" id="UP000821853"/>
    </source>
</evidence>
<accession>A0A9J6GAV4</accession>
<feature type="compositionally biased region" description="Basic residues" evidence="1">
    <location>
        <begin position="98"/>
        <end position="110"/>
    </location>
</feature>
<name>A0A9J6GAV4_HAELO</name>
<protein>
    <submittedName>
        <fullName evidence="2">Uncharacterized protein</fullName>
    </submittedName>
</protein>
<keyword evidence="3" id="KW-1185">Reference proteome</keyword>
<organism evidence="2 3">
    <name type="scientific">Haemaphysalis longicornis</name>
    <name type="common">Bush tick</name>
    <dbReference type="NCBI Taxonomy" id="44386"/>
    <lineage>
        <taxon>Eukaryota</taxon>
        <taxon>Metazoa</taxon>
        <taxon>Ecdysozoa</taxon>
        <taxon>Arthropoda</taxon>
        <taxon>Chelicerata</taxon>
        <taxon>Arachnida</taxon>
        <taxon>Acari</taxon>
        <taxon>Parasitiformes</taxon>
        <taxon>Ixodida</taxon>
        <taxon>Ixodoidea</taxon>
        <taxon>Ixodidae</taxon>
        <taxon>Haemaphysalinae</taxon>
        <taxon>Haemaphysalis</taxon>
    </lineage>
</organism>
<sequence>MAGEVDGAGSPSIKSRWKTRRSSGFRDPSSKRVYRAPCHPVDQQTVLNVYMKLRGEHQHVGVKQTCRKTSEYTGVSFQKILDIKSKAKATGGKLTTPSRKRPRSENRKRRTAMYDGISLCALNDIVHDLSRRNEPPTAHQMAEEFRRTTMESQSSSDLGRKTTTAMGVQMTTSPASSKWSEAYHAAVFSSEAPNGSFKSPANVE</sequence>
<evidence type="ECO:0000313" key="2">
    <source>
        <dbReference type="EMBL" id="KAH9375518.1"/>
    </source>
</evidence>
<evidence type="ECO:0000256" key="1">
    <source>
        <dbReference type="SAM" id="MobiDB-lite"/>
    </source>
</evidence>
<feature type="compositionally biased region" description="Polar residues" evidence="1">
    <location>
        <begin position="150"/>
        <end position="162"/>
    </location>
</feature>
<dbReference type="VEuPathDB" id="VectorBase:HLOH_045601"/>
<feature type="region of interest" description="Disordered" evidence="1">
    <location>
        <begin position="1"/>
        <end position="33"/>
    </location>
</feature>
<dbReference type="OrthoDB" id="10039611at2759"/>
<reference evidence="2 3" key="1">
    <citation type="journal article" date="2020" name="Cell">
        <title>Large-Scale Comparative Analyses of Tick Genomes Elucidate Their Genetic Diversity and Vector Capacities.</title>
        <authorList>
            <consortium name="Tick Genome and Microbiome Consortium (TIGMIC)"/>
            <person name="Jia N."/>
            <person name="Wang J."/>
            <person name="Shi W."/>
            <person name="Du L."/>
            <person name="Sun Y."/>
            <person name="Zhan W."/>
            <person name="Jiang J.F."/>
            <person name="Wang Q."/>
            <person name="Zhang B."/>
            <person name="Ji P."/>
            <person name="Bell-Sakyi L."/>
            <person name="Cui X.M."/>
            <person name="Yuan T.T."/>
            <person name="Jiang B.G."/>
            <person name="Yang W.F."/>
            <person name="Lam T.T."/>
            <person name="Chang Q.C."/>
            <person name="Ding S.J."/>
            <person name="Wang X.J."/>
            <person name="Zhu J.G."/>
            <person name="Ruan X.D."/>
            <person name="Zhao L."/>
            <person name="Wei J.T."/>
            <person name="Ye R.Z."/>
            <person name="Que T.C."/>
            <person name="Du C.H."/>
            <person name="Zhou Y.H."/>
            <person name="Cheng J.X."/>
            <person name="Dai P.F."/>
            <person name="Guo W.B."/>
            <person name="Han X.H."/>
            <person name="Huang E.J."/>
            <person name="Li L.F."/>
            <person name="Wei W."/>
            <person name="Gao Y.C."/>
            <person name="Liu J.Z."/>
            <person name="Shao H.Z."/>
            <person name="Wang X."/>
            <person name="Wang C.C."/>
            <person name="Yang T.C."/>
            <person name="Huo Q.B."/>
            <person name="Li W."/>
            <person name="Chen H.Y."/>
            <person name="Chen S.E."/>
            <person name="Zhou L.G."/>
            <person name="Ni X.B."/>
            <person name="Tian J.H."/>
            <person name="Sheng Y."/>
            <person name="Liu T."/>
            <person name="Pan Y.S."/>
            <person name="Xia L.Y."/>
            <person name="Li J."/>
            <person name="Zhao F."/>
            <person name="Cao W.C."/>
        </authorList>
    </citation>
    <scope>NUCLEOTIDE SEQUENCE [LARGE SCALE GENOMIC DNA]</scope>
    <source>
        <strain evidence="2">HaeL-2018</strain>
    </source>
</reference>
<feature type="region of interest" description="Disordered" evidence="1">
    <location>
        <begin position="133"/>
        <end position="162"/>
    </location>
</feature>
<feature type="region of interest" description="Disordered" evidence="1">
    <location>
        <begin position="88"/>
        <end position="110"/>
    </location>
</feature>
<proteinExistence type="predicted"/>
<dbReference type="Proteomes" id="UP000821853">
    <property type="component" value="Chromosome 5"/>
</dbReference>